<organism evidence="1">
    <name type="scientific">Arundo donax</name>
    <name type="common">Giant reed</name>
    <name type="synonym">Donax arundinaceus</name>
    <dbReference type="NCBI Taxonomy" id="35708"/>
    <lineage>
        <taxon>Eukaryota</taxon>
        <taxon>Viridiplantae</taxon>
        <taxon>Streptophyta</taxon>
        <taxon>Embryophyta</taxon>
        <taxon>Tracheophyta</taxon>
        <taxon>Spermatophyta</taxon>
        <taxon>Magnoliopsida</taxon>
        <taxon>Liliopsida</taxon>
        <taxon>Poales</taxon>
        <taxon>Poaceae</taxon>
        <taxon>PACMAD clade</taxon>
        <taxon>Arundinoideae</taxon>
        <taxon>Arundineae</taxon>
        <taxon>Arundo</taxon>
    </lineage>
</organism>
<dbReference type="AlphaFoldDB" id="A0A0A9H5E0"/>
<accession>A0A0A9H5E0</accession>
<name>A0A0A9H5E0_ARUDO</name>
<proteinExistence type="predicted"/>
<reference evidence="1" key="2">
    <citation type="journal article" date="2015" name="Data Brief">
        <title>Shoot transcriptome of the giant reed, Arundo donax.</title>
        <authorList>
            <person name="Barrero R.A."/>
            <person name="Guerrero F.D."/>
            <person name="Moolhuijzen P."/>
            <person name="Goolsby J.A."/>
            <person name="Tidwell J."/>
            <person name="Bellgard S.E."/>
            <person name="Bellgard M.I."/>
        </authorList>
    </citation>
    <scope>NUCLEOTIDE SEQUENCE</scope>
    <source>
        <tissue evidence="1">Shoot tissue taken approximately 20 cm above the soil surface</tissue>
    </source>
</reference>
<dbReference type="EMBL" id="GBRH01169813">
    <property type="protein sequence ID" value="JAE28083.1"/>
    <property type="molecule type" value="Transcribed_RNA"/>
</dbReference>
<protein>
    <submittedName>
        <fullName evidence="1">Uncharacterized protein</fullName>
    </submittedName>
</protein>
<sequence length="49" mass="5239">MPYTAVQTQKNPWGSLANSSIGSSFFFRRKAPCSCGSSSSWSSLPCSTC</sequence>
<evidence type="ECO:0000313" key="1">
    <source>
        <dbReference type="EMBL" id="JAE28083.1"/>
    </source>
</evidence>
<reference evidence="1" key="1">
    <citation type="submission" date="2014-09" db="EMBL/GenBank/DDBJ databases">
        <authorList>
            <person name="Magalhaes I.L.F."/>
            <person name="Oliveira U."/>
            <person name="Santos F.R."/>
            <person name="Vidigal T.H.D.A."/>
            <person name="Brescovit A.D."/>
            <person name="Santos A.J."/>
        </authorList>
    </citation>
    <scope>NUCLEOTIDE SEQUENCE</scope>
    <source>
        <tissue evidence="1">Shoot tissue taken approximately 20 cm above the soil surface</tissue>
    </source>
</reference>